<feature type="modified residue" description="4-aspartylphosphate" evidence="6">
    <location>
        <position position="53"/>
    </location>
</feature>
<dbReference type="CDD" id="cd00009">
    <property type="entry name" value="AAA"/>
    <property type="match status" value="1"/>
</dbReference>
<dbReference type="Pfam" id="PF00158">
    <property type="entry name" value="Sigma54_activat"/>
    <property type="match status" value="1"/>
</dbReference>
<feature type="domain" description="Sigma-54 factor interaction" evidence="7">
    <location>
        <begin position="155"/>
        <end position="376"/>
    </location>
</feature>
<dbReference type="InterPro" id="IPR009057">
    <property type="entry name" value="Homeodomain-like_sf"/>
</dbReference>
<evidence type="ECO:0000256" key="4">
    <source>
        <dbReference type="ARBA" id="ARBA00023125"/>
    </source>
</evidence>
<organism evidence="9 10">
    <name type="scientific">Pseudoalteromonas denitrificans DSM 6059</name>
    <dbReference type="NCBI Taxonomy" id="1123010"/>
    <lineage>
        <taxon>Bacteria</taxon>
        <taxon>Pseudomonadati</taxon>
        <taxon>Pseudomonadota</taxon>
        <taxon>Gammaproteobacteria</taxon>
        <taxon>Alteromonadales</taxon>
        <taxon>Pseudoalteromonadaceae</taxon>
        <taxon>Pseudoalteromonas</taxon>
    </lineage>
</organism>
<dbReference type="PROSITE" id="PS00688">
    <property type="entry name" value="SIGMA54_INTERACT_3"/>
    <property type="match status" value="1"/>
</dbReference>
<dbReference type="SUPFAM" id="SSF52540">
    <property type="entry name" value="P-loop containing nucleoside triphosphate hydrolases"/>
    <property type="match status" value="1"/>
</dbReference>
<evidence type="ECO:0000256" key="2">
    <source>
        <dbReference type="ARBA" id="ARBA00022840"/>
    </source>
</evidence>
<dbReference type="InterPro" id="IPR001789">
    <property type="entry name" value="Sig_transdc_resp-reg_receiver"/>
</dbReference>
<proteinExistence type="predicted"/>
<dbReference type="InterPro" id="IPR058031">
    <property type="entry name" value="AAA_lid_NorR"/>
</dbReference>
<dbReference type="Pfam" id="PF25601">
    <property type="entry name" value="AAA_lid_14"/>
    <property type="match status" value="1"/>
</dbReference>
<protein>
    <submittedName>
        <fullName evidence="9">DNA-binding transcriptional response regulator, NtrC family, contains REC, AAA-type ATPase, and a Fis-type DNA-binding domains</fullName>
    </submittedName>
</protein>
<dbReference type="PANTHER" id="PTHR32071">
    <property type="entry name" value="TRANSCRIPTIONAL REGULATORY PROTEIN"/>
    <property type="match status" value="1"/>
</dbReference>
<gene>
    <name evidence="9" type="ORF">SAMN02745724_00330</name>
</gene>
<dbReference type="PROSITE" id="PS50045">
    <property type="entry name" value="SIGMA54_INTERACT_4"/>
    <property type="match status" value="1"/>
</dbReference>
<dbReference type="GO" id="GO:0006355">
    <property type="term" value="P:regulation of DNA-templated transcription"/>
    <property type="evidence" value="ECO:0007669"/>
    <property type="project" value="InterPro"/>
</dbReference>
<keyword evidence="5" id="KW-0804">Transcription</keyword>
<evidence type="ECO:0000256" key="3">
    <source>
        <dbReference type="ARBA" id="ARBA00023015"/>
    </source>
</evidence>
<dbReference type="FunFam" id="3.40.50.300:FF:000006">
    <property type="entry name" value="DNA-binding transcriptional regulator NtrC"/>
    <property type="match status" value="1"/>
</dbReference>
<dbReference type="SUPFAM" id="SSF52172">
    <property type="entry name" value="CheY-like"/>
    <property type="match status" value="1"/>
</dbReference>
<evidence type="ECO:0000259" key="8">
    <source>
        <dbReference type="PROSITE" id="PS50110"/>
    </source>
</evidence>
<dbReference type="SMART" id="SM00448">
    <property type="entry name" value="REC"/>
    <property type="match status" value="1"/>
</dbReference>
<name>A0A1I1ES65_9GAMM</name>
<keyword evidence="2" id="KW-0067">ATP-binding</keyword>
<keyword evidence="10" id="KW-1185">Reference proteome</keyword>
<evidence type="ECO:0000313" key="9">
    <source>
        <dbReference type="EMBL" id="SFB87743.1"/>
    </source>
</evidence>
<evidence type="ECO:0000256" key="5">
    <source>
        <dbReference type="ARBA" id="ARBA00023163"/>
    </source>
</evidence>
<keyword evidence="6" id="KW-0597">Phosphoprotein</keyword>
<dbReference type="Gene3D" id="3.40.50.2300">
    <property type="match status" value="1"/>
</dbReference>
<keyword evidence="4 9" id="KW-0238">DNA-binding</keyword>
<dbReference type="InterPro" id="IPR025943">
    <property type="entry name" value="Sigma_54_int_dom_ATP-bd_2"/>
</dbReference>
<keyword evidence="3" id="KW-0805">Transcription regulation</keyword>
<keyword evidence="1" id="KW-0547">Nucleotide-binding</keyword>
<evidence type="ECO:0000313" key="10">
    <source>
        <dbReference type="Proteomes" id="UP000198862"/>
    </source>
</evidence>
<dbReference type="InterPro" id="IPR027417">
    <property type="entry name" value="P-loop_NTPase"/>
</dbReference>
<dbReference type="SMART" id="SM00382">
    <property type="entry name" value="AAA"/>
    <property type="match status" value="1"/>
</dbReference>
<dbReference type="EMBL" id="FOLO01000002">
    <property type="protein sequence ID" value="SFB87743.1"/>
    <property type="molecule type" value="Genomic_DNA"/>
</dbReference>
<evidence type="ECO:0000256" key="1">
    <source>
        <dbReference type="ARBA" id="ARBA00022741"/>
    </source>
</evidence>
<dbReference type="RefSeq" id="WP_091979230.1">
    <property type="nucleotide sequence ID" value="NZ_FOLO01000002.1"/>
</dbReference>
<dbReference type="SUPFAM" id="SSF46689">
    <property type="entry name" value="Homeodomain-like"/>
    <property type="match status" value="1"/>
</dbReference>
<dbReference type="GO" id="GO:0000160">
    <property type="term" value="P:phosphorelay signal transduction system"/>
    <property type="evidence" value="ECO:0007669"/>
    <property type="project" value="InterPro"/>
</dbReference>
<dbReference type="InterPro" id="IPR002197">
    <property type="entry name" value="HTH_Fis"/>
</dbReference>
<dbReference type="PROSITE" id="PS50110">
    <property type="entry name" value="RESPONSE_REGULATORY"/>
    <property type="match status" value="1"/>
</dbReference>
<dbReference type="GO" id="GO:0005524">
    <property type="term" value="F:ATP binding"/>
    <property type="evidence" value="ECO:0007669"/>
    <property type="project" value="UniProtKB-KW"/>
</dbReference>
<dbReference type="Proteomes" id="UP000198862">
    <property type="component" value="Unassembled WGS sequence"/>
</dbReference>
<dbReference type="GO" id="GO:0043565">
    <property type="term" value="F:sequence-specific DNA binding"/>
    <property type="evidence" value="ECO:0007669"/>
    <property type="project" value="InterPro"/>
</dbReference>
<dbReference type="PROSITE" id="PS00676">
    <property type="entry name" value="SIGMA54_INTERACT_2"/>
    <property type="match status" value="1"/>
</dbReference>
<accession>A0A1I1ES65</accession>
<dbReference type="Gene3D" id="3.40.50.300">
    <property type="entry name" value="P-loop containing nucleotide triphosphate hydrolases"/>
    <property type="match status" value="1"/>
</dbReference>
<evidence type="ECO:0000256" key="6">
    <source>
        <dbReference type="PROSITE-ProRule" id="PRU00169"/>
    </source>
</evidence>
<dbReference type="OrthoDB" id="9804019at2"/>
<dbReference type="Gene3D" id="1.10.8.60">
    <property type="match status" value="1"/>
</dbReference>
<feature type="domain" description="Response regulatory" evidence="8">
    <location>
        <begin position="4"/>
        <end position="123"/>
    </location>
</feature>
<dbReference type="InterPro" id="IPR025944">
    <property type="entry name" value="Sigma_54_int_dom_CS"/>
</dbReference>
<reference evidence="9 10" key="1">
    <citation type="submission" date="2016-10" db="EMBL/GenBank/DDBJ databases">
        <authorList>
            <person name="de Groot N.N."/>
        </authorList>
    </citation>
    <scope>NUCLEOTIDE SEQUENCE [LARGE SCALE GENOMIC DNA]</scope>
    <source>
        <strain evidence="9 10">DSM 6059</strain>
    </source>
</reference>
<dbReference type="Pfam" id="PF02954">
    <property type="entry name" value="HTH_8"/>
    <property type="match status" value="1"/>
</dbReference>
<dbReference type="InterPro" id="IPR002078">
    <property type="entry name" value="Sigma_54_int"/>
</dbReference>
<evidence type="ECO:0000259" key="7">
    <source>
        <dbReference type="PROSITE" id="PS50045"/>
    </source>
</evidence>
<dbReference type="PANTHER" id="PTHR32071:SF86">
    <property type="entry name" value="TWO COMPONENT SIGNAL TRANSDUCTION SYSTEM SIGMA54-DEPENDENT RESPONSE REGULATOR FIS FAMILY"/>
    <property type="match status" value="1"/>
</dbReference>
<dbReference type="Gene3D" id="1.10.10.60">
    <property type="entry name" value="Homeodomain-like"/>
    <property type="match status" value="1"/>
</dbReference>
<dbReference type="InterPro" id="IPR003593">
    <property type="entry name" value="AAA+_ATPase"/>
</dbReference>
<sequence>MNPTVLVIDDNPDVIKALRVLFILNDIECIGAESPSQGLTLLSQQKVDLVIQDMNFSQDTTSGDEGKVLFHQIRQSFLDLPVILLTGWANLETAVELVKEGAADYLSKPWNDDKILASVRNLIELSELQQQDNKRRLRVNTRLNKLQQKYTLCNMAFAAESMLSLLEMATQIAAAPIPVLITGPNGAGKEKIAEVIQANSNVKNKPFIKVNVGALPADLLEAELFGAEQGAFTGAGKQRIGRFEAADGGTLFLDEIGNLSIEGQKKLLRVLQTGEFERLGSSVTKKVTVRVISATNENLASAITKGDFREDLYYRLNVIELDLPPLNQRKEDINELISLFIDNDKYLSKSAETLIQNYDWPGNVRELQNAIQRACLLSADNEIQADHLGIKFTKKNTNSQQEHTKQDIENALEQANGVVSQAAKALGLSRQACYRRMEKFTIALNKR</sequence>
<dbReference type="Pfam" id="PF00072">
    <property type="entry name" value="Response_reg"/>
    <property type="match status" value="1"/>
</dbReference>
<dbReference type="STRING" id="1123010.SAMN02745724_00330"/>
<dbReference type="AlphaFoldDB" id="A0A1I1ES65"/>
<dbReference type="InterPro" id="IPR011006">
    <property type="entry name" value="CheY-like_superfamily"/>
</dbReference>
<dbReference type="PRINTS" id="PR01590">
    <property type="entry name" value="HTHFIS"/>
</dbReference>